<dbReference type="OrthoDB" id="2986585at2"/>
<keyword evidence="2" id="KW-1185">Reference proteome</keyword>
<gene>
    <name evidence="1" type="ORF">BN000_03452</name>
</gene>
<organism evidence="1 2">
    <name type="scientific">Neobacillus massiliamazoniensis</name>
    <dbReference type="NCBI Taxonomy" id="1499688"/>
    <lineage>
        <taxon>Bacteria</taxon>
        <taxon>Bacillati</taxon>
        <taxon>Bacillota</taxon>
        <taxon>Bacilli</taxon>
        <taxon>Bacillales</taxon>
        <taxon>Bacillaceae</taxon>
        <taxon>Neobacillus</taxon>
    </lineage>
</organism>
<name>A0A0U1NZP5_9BACI</name>
<dbReference type="GO" id="GO:0016787">
    <property type="term" value="F:hydrolase activity"/>
    <property type="evidence" value="ECO:0007669"/>
    <property type="project" value="UniProtKB-KW"/>
</dbReference>
<sequence>MDNRNFQIDQEWNIIHYPDKPTGFGVLIIGDERHFVDENKCFWTQNEGKLNIINELKKAGYTIFSSNLYGRNWGSENAVQLAQRLYQHVIRSEILNQKIHILADGMGALVALKLMEKMKEQIRSVVLINPILSLKFHLEQEKEHKFFYKNLIRELTSAYQIEENELISMVYNTDTFIKLDFDIPVKIIHVLSGGKSYNQSKQYQHILNLTKITPYFIVPEKKQQLGKIIIKFLINHEKVL</sequence>
<dbReference type="SUPFAM" id="SSF53474">
    <property type="entry name" value="alpha/beta-Hydrolases"/>
    <property type="match status" value="1"/>
</dbReference>
<dbReference type="Gene3D" id="3.40.50.1820">
    <property type="entry name" value="alpha/beta hydrolase"/>
    <property type="match status" value="1"/>
</dbReference>
<proteinExistence type="predicted"/>
<accession>A0A0U1NZP5</accession>
<evidence type="ECO:0000313" key="2">
    <source>
        <dbReference type="Proteomes" id="UP000199087"/>
    </source>
</evidence>
<protein>
    <submittedName>
        <fullName evidence="1">Hydrolase</fullName>
    </submittedName>
</protein>
<evidence type="ECO:0000313" key="1">
    <source>
        <dbReference type="EMBL" id="CRK83481.1"/>
    </source>
</evidence>
<dbReference type="EMBL" id="CVRB01000003">
    <property type="protein sequence ID" value="CRK83481.1"/>
    <property type="molecule type" value="Genomic_DNA"/>
</dbReference>
<dbReference type="AlphaFoldDB" id="A0A0U1NZP5"/>
<dbReference type="Proteomes" id="UP000199087">
    <property type="component" value="Unassembled WGS sequence"/>
</dbReference>
<reference evidence="2" key="1">
    <citation type="submission" date="2015-05" db="EMBL/GenBank/DDBJ databases">
        <authorList>
            <person name="Urmite Genomes"/>
        </authorList>
    </citation>
    <scope>NUCLEOTIDE SEQUENCE [LARGE SCALE GENOMIC DNA]</scope>
    <source>
        <strain evidence="2">LF1</strain>
    </source>
</reference>
<dbReference type="RefSeq" id="WP_090636028.1">
    <property type="nucleotide sequence ID" value="NZ_CVRB01000003.1"/>
</dbReference>
<dbReference type="STRING" id="1499688.BN000_03452"/>
<dbReference type="InterPro" id="IPR029058">
    <property type="entry name" value="AB_hydrolase_fold"/>
</dbReference>
<keyword evidence="1" id="KW-0378">Hydrolase</keyword>